<comment type="cofactor">
    <cofactor evidence="1">
        <name>FMN</name>
        <dbReference type="ChEBI" id="CHEBI:58210"/>
    </cofactor>
</comment>
<reference evidence="10 11" key="1">
    <citation type="journal article" date="2011" name="J. Bacteriol.">
        <title>Genome sequence of the verrucomicrobium Opitutus terrae PB90-1, an abundant inhabitant of rice paddy soil ecosystems.</title>
        <authorList>
            <person name="van Passel M.W."/>
            <person name="Kant R."/>
            <person name="Palva A."/>
            <person name="Copeland A."/>
            <person name="Lucas S."/>
            <person name="Lapidus A."/>
            <person name="Glavina del Rio T."/>
            <person name="Pitluck S."/>
            <person name="Goltsman E."/>
            <person name="Clum A."/>
            <person name="Sun H."/>
            <person name="Schmutz J."/>
            <person name="Larimer F.W."/>
            <person name="Land M.L."/>
            <person name="Hauser L."/>
            <person name="Kyrpides N."/>
            <person name="Mikhailova N."/>
            <person name="Richardson P.P."/>
            <person name="Janssen P.H."/>
            <person name="de Vos W.M."/>
            <person name="Smidt H."/>
        </authorList>
    </citation>
    <scope>NUCLEOTIDE SEQUENCE [LARGE SCALE GENOMIC DNA]</scope>
    <source>
        <strain evidence="11">DSM 11246 / JCM 15787 / PB90-1</strain>
    </source>
</reference>
<evidence type="ECO:0000256" key="5">
    <source>
        <dbReference type="ARBA" id="ARBA00022643"/>
    </source>
</evidence>
<evidence type="ECO:0000256" key="6">
    <source>
        <dbReference type="ARBA" id="ARBA00023002"/>
    </source>
</evidence>
<evidence type="ECO:0000256" key="8">
    <source>
        <dbReference type="ARBA" id="ARBA00031155"/>
    </source>
</evidence>
<accession>B1ZS75</accession>
<dbReference type="GO" id="GO:0018580">
    <property type="term" value="F:nitronate monooxygenase activity"/>
    <property type="evidence" value="ECO:0007669"/>
    <property type="project" value="InterPro"/>
</dbReference>
<evidence type="ECO:0000256" key="1">
    <source>
        <dbReference type="ARBA" id="ARBA00001917"/>
    </source>
</evidence>
<dbReference type="Proteomes" id="UP000007013">
    <property type="component" value="Chromosome"/>
</dbReference>
<evidence type="ECO:0000256" key="4">
    <source>
        <dbReference type="ARBA" id="ARBA00022630"/>
    </source>
</evidence>
<evidence type="ECO:0000313" key="11">
    <source>
        <dbReference type="Proteomes" id="UP000007013"/>
    </source>
</evidence>
<dbReference type="AlphaFoldDB" id="B1ZS75"/>
<evidence type="ECO:0000256" key="3">
    <source>
        <dbReference type="ARBA" id="ARBA00022575"/>
    </source>
</evidence>
<evidence type="ECO:0000256" key="7">
    <source>
        <dbReference type="ARBA" id="ARBA00023033"/>
    </source>
</evidence>
<dbReference type="KEGG" id="ote:Oter_2392"/>
<name>B1ZS75_OPITP</name>
<evidence type="ECO:0000256" key="9">
    <source>
        <dbReference type="ARBA" id="ARBA00049401"/>
    </source>
</evidence>
<sequence length="363" mass="38248">MWRRTRFTQRLGIDYPIVQGPFGSGLSSTRLAAAVSNAGGLGSYGAHILGPEEIRATVAELRTRTGRPFNLNLWVPLPGEAALTLTESEFAAESARFASARAEFGLPAPTAPATYAAADFSRQLEAVIEARPPVASFVFGPPPQAAVEEMKRRGIVTMAAATTVDEAVALERAGIELVVASGSDAGGHRPSFLRAAGESLVGTFSLIPQIVDAVSVPVIAAGGIADGRGVAAALMLGADGAQVGTAFLACDESNASEGHKAELVKPSARWTSLTRAYTGRLARGIRTPMMMELERDAEVPPYPIRAWFTSPLRKAAAKAARPERQALWSGQAAGLVRRRTAAQCFAALIETTERAWRRSAAPS</sequence>
<keyword evidence="10" id="KW-0223">Dioxygenase</keyword>
<dbReference type="Pfam" id="PF03060">
    <property type="entry name" value="NMO"/>
    <property type="match status" value="1"/>
</dbReference>
<dbReference type="CDD" id="cd04730">
    <property type="entry name" value="NPD_like"/>
    <property type="match status" value="1"/>
</dbReference>
<dbReference type="SUPFAM" id="SSF51412">
    <property type="entry name" value="Inosine monophosphate dehydrogenase (IMPDH)"/>
    <property type="match status" value="1"/>
</dbReference>
<comment type="catalytic activity">
    <reaction evidence="9">
        <text>3 propionate 3-nitronate + 3 O2 + H2O = 3 3-oxopropanoate + 2 nitrate + nitrite + H2O2 + 3 H(+)</text>
        <dbReference type="Rhea" id="RHEA:57332"/>
        <dbReference type="ChEBI" id="CHEBI:15377"/>
        <dbReference type="ChEBI" id="CHEBI:15378"/>
        <dbReference type="ChEBI" id="CHEBI:15379"/>
        <dbReference type="ChEBI" id="CHEBI:16240"/>
        <dbReference type="ChEBI" id="CHEBI:16301"/>
        <dbReference type="ChEBI" id="CHEBI:17632"/>
        <dbReference type="ChEBI" id="CHEBI:33190"/>
        <dbReference type="ChEBI" id="CHEBI:136067"/>
    </reaction>
</comment>
<comment type="similarity">
    <text evidence="2">Belongs to the nitronate monooxygenase family. NMO class I subfamily.</text>
</comment>
<dbReference type="PANTHER" id="PTHR42747">
    <property type="entry name" value="NITRONATE MONOOXYGENASE-RELATED"/>
    <property type="match status" value="1"/>
</dbReference>
<proteinExistence type="inferred from homology"/>
<dbReference type="eggNOG" id="COG2070">
    <property type="taxonomic scope" value="Bacteria"/>
</dbReference>
<keyword evidence="6" id="KW-0560">Oxidoreductase</keyword>
<dbReference type="HOGENOM" id="CLU_038732_5_1_0"/>
<dbReference type="InterPro" id="IPR004136">
    <property type="entry name" value="NMO"/>
</dbReference>
<dbReference type="OrthoDB" id="9778912at2"/>
<dbReference type="Gene3D" id="3.20.20.70">
    <property type="entry name" value="Aldolase class I"/>
    <property type="match status" value="1"/>
</dbReference>
<evidence type="ECO:0000256" key="2">
    <source>
        <dbReference type="ARBA" id="ARBA00009881"/>
    </source>
</evidence>
<organism evidence="10 11">
    <name type="scientific">Opitutus terrae (strain DSM 11246 / JCM 15787 / PB90-1)</name>
    <dbReference type="NCBI Taxonomy" id="452637"/>
    <lineage>
        <taxon>Bacteria</taxon>
        <taxon>Pseudomonadati</taxon>
        <taxon>Verrucomicrobiota</taxon>
        <taxon>Opitutia</taxon>
        <taxon>Opitutales</taxon>
        <taxon>Opitutaceae</taxon>
        <taxon>Opitutus</taxon>
    </lineage>
</organism>
<keyword evidence="7" id="KW-0503">Monooxygenase</keyword>
<keyword evidence="4" id="KW-0285">Flavoprotein</keyword>
<keyword evidence="5" id="KW-0288">FMN</keyword>
<evidence type="ECO:0000313" key="10">
    <source>
        <dbReference type="EMBL" id="ACB75674.1"/>
    </source>
</evidence>
<dbReference type="GO" id="GO:0051213">
    <property type="term" value="F:dioxygenase activity"/>
    <property type="evidence" value="ECO:0007669"/>
    <property type="project" value="UniProtKB-KW"/>
</dbReference>
<dbReference type="STRING" id="452637.Oter_2392"/>
<protein>
    <recommendedName>
        <fullName evidence="8">Propionate 3-nitronate monooxygenase</fullName>
    </recommendedName>
</protein>
<dbReference type="GO" id="GO:0009636">
    <property type="term" value="P:response to toxic substance"/>
    <property type="evidence" value="ECO:0007669"/>
    <property type="project" value="UniProtKB-KW"/>
</dbReference>
<dbReference type="EMBL" id="CP001032">
    <property type="protein sequence ID" value="ACB75674.1"/>
    <property type="molecule type" value="Genomic_DNA"/>
</dbReference>
<dbReference type="RefSeq" id="WP_012375211.1">
    <property type="nucleotide sequence ID" value="NC_010571.1"/>
</dbReference>
<keyword evidence="11" id="KW-1185">Reference proteome</keyword>
<dbReference type="InterPro" id="IPR013785">
    <property type="entry name" value="Aldolase_TIM"/>
</dbReference>
<keyword evidence="3" id="KW-0216">Detoxification</keyword>
<gene>
    <name evidence="10" type="ordered locus">Oter_2392</name>
</gene>
<dbReference type="PANTHER" id="PTHR42747:SF3">
    <property type="entry name" value="NITRONATE MONOOXYGENASE-RELATED"/>
    <property type="match status" value="1"/>
</dbReference>